<dbReference type="EMBL" id="SJPT01000002">
    <property type="protein sequence ID" value="TWU24824.1"/>
    <property type="molecule type" value="Genomic_DNA"/>
</dbReference>
<reference evidence="2 3" key="1">
    <citation type="submission" date="2019-02" db="EMBL/GenBank/DDBJ databases">
        <title>Deep-cultivation of Planctomycetes and their phenomic and genomic characterization uncovers novel biology.</title>
        <authorList>
            <person name="Wiegand S."/>
            <person name="Jogler M."/>
            <person name="Boedeker C."/>
            <person name="Pinto D."/>
            <person name="Vollmers J."/>
            <person name="Rivas-Marin E."/>
            <person name="Kohn T."/>
            <person name="Peeters S.H."/>
            <person name="Heuer A."/>
            <person name="Rast P."/>
            <person name="Oberbeckmann S."/>
            <person name="Bunk B."/>
            <person name="Jeske O."/>
            <person name="Meyerdierks A."/>
            <person name="Storesund J.E."/>
            <person name="Kallscheuer N."/>
            <person name="Luecker S."/>
            <person name="Lage O.M."/>
            <person name="Pohl T."/>
            <person name="Merkel B.J."/>
            <person name="Hornburger P."/>
            <person name="Mueller R.-W."/>
            <person name="Bruemmer F."/>
            <person name="Labrenz M."/>
            <person name="Spormann A.M."/>
            <person name="Op Den Camp H."/>
            <person name="Overmann J."/>
            <person name="Amann R."/>
            <person name="Jetten M.S.M."/>
            <person name="Mascher T."/>
            <person name="Medema M.H."/>
            <person name="Devos D.P."/>
            <person name="Kaster A.-K."/>
            <person name="Ovreas L."/>
            <person name="Rohde M."/>
            <person name="Galperin M.Y."/>
            <person name="Jogler C."/>
        </authorList>
    </citation>
    <scope>NUCLEOTIDE SEQUENCE [LARGE SCALE GENOMIC DNA]</scope>
    <source>
        <strain evidence="2 3">Pla52o</strain>
    </source>
</reference>
<name>A0A5C6CMW6_9BACT</name>
<gene>
    <name evidence="2" type="ORF">Pla52o_11140</name>
</gene>
<evidence type="ECO:0000256" key="1">
    <source>
        <dbReference type="SAM" id="MobiDB-lite"/>
    </source>
</evidence>
<accession>A0A5C6CMW6</accession>
<comment type="caution">
    <text evidence="2">The sequence shown here is derived from an EMBL/GenBank/DDBJ whole genome shotgun (WGS) entry which is preliminary data.</text>
</comment>
<proteinExistence type="predicted"/>
<dbReference type="AlphaFoldDB" id="A0A5C6CMW6"/>
<evidence type="ECO:0000313" key="3">
    <source>
        <dbReference type="Proteomes" id="UP000316304"/>
    </source>
</evidence>
<evidence type="ECO:0000313" key="2">
    <source>
        <dbReference type="EMBL" id="TWU24824.1"/>
    </source>
</evidence>
<feature type="compositionally biased region" description="Low complexity" evidence="1">
    <location>
        <begin position="95"/>
        <end position="104"/>
    </location>
</feature>
<protein>
    <submittedName>
        <fullName evidence="2">Uncharacterized protein</fullName>
    </submittedName>
</protein>
<keyword evidence="3" id="KW-1185">Reference proteome</keyword>
<feature type="region of interest" description="Disordered" evidence="1">
    <location>
        <begin position="53"/>
        <end position="72"/>
    </location>
</feature>
<sequence length="162" mass="18403">MAGKKLARKTRQIDFAGAPRIEGNAVRFNFHEDDPVSTWTLDVQTCDRPFLSSPRLKKYPTPQDESLTGSHFEVDPLATCSVPRQLSIPEQHALSPGNSSPGNSIPEQHALSPGNYKQFRERSFEMPVASTLHCRCSRDCHNRTVRKSRLRQLKLRFQRKSS</sequence>
<dbReference type="Proteomes" id="UP000316304">
    <property type="component" value="Unassembled WGS sequence"/>
</dbReference>
<organism evidence="2 3">
    <name type="scientific">Novipirellula galeiformis</name>
    <dbReference type="NCBI Taxonomy" id="2528004"/>
    <lineage>
        <taxon>Bacteria</taxon>
        <taxon>Pseudomonadati</taxon>
        <taxon>Planctomycetota</taxon>
        <taxon>Planctomycetia</taxon>
        <taxon>Pirellulales</taxon>
        <taxon>Pirellulaceae</taxon>
        <taxon>Novipirellula</taxon>
    </lineage>
</organism>
<feature type="region of interest" description="Disordered" evidence="1">
    <location>
        <begin position="86"/>
        <end position="111"/>
    </location>
</feature>